<proteinExistence type="predicted"/>
<organism evidence="5 6">
    <name type="scientific">Flavonifractor plautii ATCC 29863</name>
    <dbReference type="NCBI Taxonomy" id="411475"/>
    <lineage>
        <taxon>Bacteria</taxon>
        <taxon>Bacillati</taxon>
        <taxon>Bacillota</taxon>
        <taxon>Clostridia</taxon>
        <taxon>Eubacteriales</taxon>
        <taxon>Oscillospiraceae</taxon>
        <taxon>Flavonifractor</taxon>
    </lineage>
</organism>
<dbReference type="Pfam" id="PF07729">
    <property type="entry name" value="FCD"/>
    <property type="match status" value="1"/>
</dbReference>
<sequence length="238" mass="27546">MSVIYHIEYQEDMPMAAVVDKRRDSLSQVAYDQIKTMILQKDLTPGQFINEAQLQALLGLGRTPVREAVLALAQDKLVHIHPRKGIEISRPTLKDIHDIFEIRSLLEPLILHQCFHQVDLQWAVDMRTLLLQHQDDEAGNAGQTAAPLIELDNEFHLKLVDTLHNQYASQLMRSLTEYLNLIRITAWRPSRYQVSNREHIDILNAILERRPEDACRLLSEHIQLSYQEAINTMIHCSF</sequence>
<dbReference type="SMART" id="SM00895">
    <property type="entry name" value="FCD"/>
    <property type="match status" value="1"/>
</dbReference>
<evidence type="ECO:0000256" key="2">
    <source>
        <dbReference type="ARBA" id="ARBA00023125"/>
    </source>
</evidence>
<feature type="domain" description="HTH gntR-type" evidence="4">
    <location>
        <begin position="24"/>
        <end position="91"/>
    </location>
</feature>
<evidence type="ECO:0000313" key="6">
    <source>
        <dbReference type="Proteomes" id="UP000004459"/>
    </source>
</evidence>
<keyword evidence="2" id="KW-0238">DNA-binding</keyword>
<keyword evidence="1" id="KW-0805">Transcription regulation</keyword>
<dbReference type="SUPFAM" id="SSF48008">
    <property type="entry name" value="GntR ligand-binding domain-like"/>
    <property type="match status" value="1"/>
</dbReference>
<dbReference type="GO" id="GO:0003700">
    <property type="term" value="F:DNA-binding transcription factor activity"/>
    <property type="evidence" value="ECO:0007669"/>
    <property type="project" value="InterPro"/>
</dbReference>
<evidence type="ECO:0000256" key="1">
    <source>
        <dbReference type="ARBA" id="ARBA00023015"/>
    </source>
</evidence>
<dbReference type="STRING" id="292800.A4U99_15765"/>
<evidence type="ECO:0000256" key="3">
    <source>
        <dbReference type="ARBA" id="ARBA00023163"/>
    </source>
</evidence>
<dbReference type="SUPFAM" id="SSF46785">
    <property type="entry name" value="Winged helix' DNA-binding domain"/>
    <property type="match status" value="1"/>
</dbReference>
<dbReference type="Gene3D" id="1.20.120.530">
    <property type="entry name" value="GntR ligand-binding domain-like"/>
    <property type="match status" value="1"/>
</dbReference>
<dbReference type="PATRIC" id="fig|411475.3.peg.1568"/>
<dbReference type="PANTHER" id="PTHR43537">
    <property type="entry name" value="TRANSCRIPTIONAL REGULATOR, GNTR FAMILY"/>
    <property type="match status" value="1"/>
</dbReference>
<comment type="caution">
    <text evidence="5">The sequence shown here is derived from an EMBL/GenBank/DDBJ whole genome shotgun (WGS) entry which is preliminary data.</text>
</comment>
<dbReference type="SMART" id="SM00345">
    <property type="entry name" value="HTH_GNTR"/>
    <property type="match status" value="1"/>
</dbReference>
<dbReference type="Pfam" id="PF00392">
    <property type="entry name" value="GntR"/>
    <property type="match status" value="1"/>
</dbReference>
<dbReference type="Gene3D" id="1.10.10.10">
    <property type="entry name" value="Winged helix-like DNA-binding domain superfamily/Winged helix DNA-binding domain"/>
    <property type="match status" value="1"/>
</dbReference>
<accession>G9YQM2</accession>
<gene>
    <name evidence="5" type="ORF">HMPREF0372_01815</name>
</gene>
<dbReference type="HOGENOM" id="CLU_017584_5_0_9"/>
<dbReference type="InterPro" id="IPR011711">
    <property type="entry name" value="GntR_C"/>
</dbReference>
<dbReference type="InterPro" id="IPR000524">
    <property type="entry name" value="Tscrpt_reg_HTH_GntR"/>
</dbReference>
<dbReference type="PROSITE" id="PS50949">
    <property type="entry name" value="HTH_GNTR"/>
    <property type="match status" value="1"/>
</dbReference>
<dbReference type="PANTHER" id="PTHR43537:SF51">
    <property type="entry name" value="HTH-TYPE TRANSCRIPTIONAL REGULATOR LGOR-RELATED"/>
    <property type="match status" value="1"/>
</dbReference>
<protein>
    <submittedName>
        <fullName evidence="5">Transcriptional regulator, GntR family</fullName>
    </submittedName>
</protein>
<dbReference type="GO" id="GO:0003677">
    <property type="term" value="F:DNA binding"/>
    <property type="evidence" value="ECO:0007669"/>
    <property type="project" value="UniProtKB-KW"/>
</dbReference>
<evidence type="ECO:0000313" key="5">
    <source>
        <dbReference type="EMBL" id="EHM51109.1"/>
    </source>
</evidence>
<keyword evidence="3" id="KW-0804">Transcription</keyword>
<dbReference type="Proteomes" id="UP000004459">
    <property type="component" value="Unassembled WGS sequence"/>
</dbReference>
<dbReference type="InterPro" id="IPR008920">
    <property type="entry name" value="TF_FadR/GntR_C"/>
</dbReference>
<dbReference type="InterPro" id="IPR036388">
    <property type="entry name" value="WH-like_DNA-bd_sf"/>
</dbReference>
<dbReference type="AlphaFoldDB" id="G9YQM2"/>
<dbReference type="InterPro" id="IPR036390">
    <property type="entry name" value="WH_DNA-bd_sf"/>
</dbReference>
<name>G9YQM2_FLAPL</name>
<dbReference type="EMBL" id="AGCK01000137">
    <property type="protein sequence ID" value="EHM51109.1"/>
    <property type="molecule type" value="Genomic_DNA"/>
</dbReference>
<reference evidence="5 6" key="1">
    <citation type="submission" date="2011-08" db="EMBL/GenBank/DDBJ databases">
        <authorList>
            <person name="Weinstock G."/>
            <person name="Sodergren E."/>
            <person name="Clifton S."/>
            <person name="Fulton L."/>
            <person name="Fulton B."/>
            <person name="Courtney L."/>
            <person name="Fronick C."/>
            <person name="Harrison M."/>
            <person name="Strong C."/>
            <person name="Farmer C."/>
            <person name="Delahaunty K."/>
            <person name="Markovic C."/>
            <person name="Hall O."/>
            <person name="Minx P."/>
            <person name="Tomlinson C."/>
            <person name="Mitreva M."/>
            <person name="Hou S."/>
            <person name="Chen J."/>
            <person name="Wollam A."/>
            <person name="Pepin K.H."/>
            <person name="Johnson M."/>
            <person name="Bhonagiri V."/>
            <person name="Zhang X."/>
            <person name="Suruliraj S."/>
            <person name="Warren W."/>
            <person name="Chinwalla A."/>
            <person name="Mardis E.R."/>
            <person name="Wilson R.K."/>
        </authorList>
    </citation>
    <scope>NUCLEOTIDE SEQUENCE [LARGE SCALE GENOMIC DNA]</scope>
    <source>
        <strain evidence="5 6">ATCC 29863</strain>
    </source>
</reference>
<evidence type="ECO:0000259" key="4">
    <source>
        <dbReference type="PROSITE" id="PS50949"/>
    </source>
</evidence>